<organism evidence="2 3">
    <name type="scientific">Paragonimus westermani</name>
    <dbReference type="NCBI Taxonomy" id="34504"/>
    <lineage>
        <taxon>Eukaryota</taxon>
        <taxon>Metazoa</taxon>
        <taxon>Spiralia</taxon>
        <taxon>Lophotrochozoa</taxon>
        <taxon>Platyhelminthes</taxon>
        <taxon>Trematoda</taxon>
        <taxon>Digenea</taxon>
        <taxon>Plagiorchiida</taxon>
        <taxon>Troglotremata</taxon>
        <taxon>Troglotrematidae</taxon>
        <taxon>Paragonimus</taxon>
    </lineage>
</organism>
<reference evidence="2 3" key="1">
    <citation type="journal article" date="2019" name="Gigascience">
        <title>Whole-genome sequence of the oriental lung fluke Paragonimus westermani.</title>
        <authorList>
            <person name="Oey H."/>
            <person name="Zakrzewski M."/>
            <person name="Narain K."/>
            <person name="Devi K.R."/>
            <person name="Agatsuma T."/>
            <person name="Nawaratna S."/>
            <person name="Gobert G.N."/>
            <person name="Jones M.K."/>
            <person name="Ragan M.A."/>
            <person name="McManus D.P."/>
            <person name="Krause L."/>
        </authorList>
    </citation>
    <scope>NUCLEOTIDE SEQUENCE [LARGE SCALE GENOMIC DNA]</scope>
    <source>
        <strain evidence="2 3">IND2009</strain>
    </source>
</reference>
<accession>A0A5J4NTA3</accession>
<proteinExistence type="predicted"/>
<dbReference type="InterPro" id="IPR011333">
    <property type="entry name" value="SKP1/BTB/POZ_sf"/>
</dbReference>
<dbReference type="AlphaFoldDB" id="A0A5J4NTA3"/>
<evidence type="ECO:0000259" key="1">
    <source>
        <dbReference type="PROSITE" id="PS50097"/>
    </source>
</evidence>
<dbReference type="Proteomes" id="UP000324629">
    <property type="component" value="Unassembled WGS sequence"/>
</dbReference>
<evidence type="ECO:0000313" key="2">
    <source>
        <dbReference type="EMBL" id="KAA3678917.1"/>
    </source>
</evidence>
<dbReference type="Gene3D" id="3.30.710.10">
    <property type="entry name" value="Potassium Channel Kv1.1, Chain A"/>
    <property type="match status" value="1"/>
</dbReference>
<gene>
    <name evidence="2" type="ORF">DEA37_0012905</name>
</gene>
<dbReference type="CDD" id="cd18186">
    <property type="entry name" value="BTB_POZ_ZBTB_KLHL-like"/>
    <property type="match status" value="1"/>
</dbReference>
<dbReference type="Pfam" id="PF00651">
    <property type="entry name" value="BTB"/>
    <property type="match status" value="1"/>
</dbReference>
<dbReference type="SUPFAM" id="SSF54695">
    <property type="entry name" value="POZ domain"/>
    <property type="match status" value="1"/>
</dbReference>
<evidence type="ECO:0000313" key="3">
    <source>
        <dbReference type="Proteomes" id="UP000324629"/>
    </source>
</evidence>
<feature type="domain" description="BTB" evidence="1">
    <location>
        <begin position="50"/>
        <end position="78"/>
    </location>
</feature>
<dbReference type="EMBL" id="QNGE01000914">
    <property type="protein sequence ID" value="KAA3678917.1"/>
    <property type="molecule type" value="Genomic_DNA"/>
</dbReference>
<keyword evidence="3" id="KW-1185">Reference proteome</keyword>
<dbReference type="PROSITE" id="PS50097">
    <property type="entry name" value="BTB"/>
    <property type="match status" value="1"/>
</dbReference>
<comment type="caution">
    <text evidence="2">The sequence shown here is derived from an EMBL/GenBank/DDBJ whole genome shotgun (WGS) entry which is preliminary data.</text>
</comment>
<name>A0A5J4NTA3_9TREM</name>
<sequence length="88" mass="10059">MSHQVLSNGHTNEHKKPFECAEETEVTTLNEQMLQTFQCLQSFRQKVQFTDMVLCVGEEELPCHKVVLAASSRYFHTLESRTAINVSS</sequence>
<protein>
    <recommendedName>
        <fullName evidence="1">BTB domain-containing protein</fullName>
    </recommendedName>
</protein>
<dbReference type="InterPro" id="IPR000210">
    <property type="entry name" value="BTB/POZ_dom"/>
</dbReference>